<dbReference type="EMBL" id="CP019581">
    <property type="protein sequence ID" value="AZK91435.1"/>
    <property type="molecule type" value="Genomic_DNA"/>
</dbReference>
<name>A0A3S8SCB7_LACHE</name>
<gene>
    <name evidence="1" type="ORF">LH5_01193</name>
</gene>
<proteinExistence type="predicted"/>
<dbReference type="AlphaFoldDB" id="A0A3S8SCB7"/>
<evidence type="ECO:0000313" key="1">
    <source>
        <dbReference type="EMBL" id="AZK91435.1"/>
    </source>
</evidence>
<reference evidence="1 2" key="1">
    <citation type="submission" date="2017-02" db="EMBL/GenBank/DDBJ databases">
        <title>Complete genome sequence of Lactobacillus helveticus.</title>
        <authorList>
            <person name="Kim J.F."/>
            <person name="Chung Y."/>
            <person name="Kwak M."/>
        </authorList>
    </citation>
    <scope>NUCLEOTIDE SEQUENCE [LARGE SCALE GENOMIC DNA]</scope>
    <source>
        <strain evidence="1 2">LH5</strain>
    </source>
</reference>
<sequence>MPFSAGVLNPTYIPDTMDYVNYYRSLAGLPAELNHADDNTHAQIGVAALAAVNATKDLKVHGLLGYTRPFYFNEDDWNTAENSTLGNVNFLESNNGATAGDIVTDLIREDNNIAGKGNIGHRALILSARATRMGIGAAYGNGVSNNVLYSVQNGWFADDILRDPVVDTMVYPSRRVFPYELVGKKTPWSFSTTKKITGTPKIYITDMTTKKRYRATQVRNFGTTFYGDGYTTTITYQPGKTKLVTTHKYKVKIGKYYTYTFRFFRQKGHLK</sequence>
<accession>A0A3S8SCB7</accession>
<dbReference type="Proteomes" id="UP000267945">
    <property type="component" value="Chromosome"/>
</dbReference>
<organism evidence="1 2">
    <name type="scientific">Lactobacillus helveticus</name>
    <name type="common">Lactobacillus suntoryeus</name>
    <dbReference type="NCBI Taxonomy" id="1587"/>
    <lineage>
        <taxon>Bacteria</taxon>
        <taxon>Bacillati</taxon>
        <taxon>Bacillota</taxon>
        <taxon>Bacilli</taxon>
        <taxon>Lactobacillales</taxon>
        <taxon>Lactobacillaceae</taxon>
        <taxon>Lactobacillus</taxon>
    </lineage>
</organism>
<protein>
    <submittedName>
        <fullName evidence="1">Uncharacterized protein</fullName>
    </submittedName>
</protein>
<evidence type="ECO:0000313" key="2">
    <source>
        <dbReference type="Proteomes" id="UP000267945"/>
    </source>
</evidence>